<dbReference type="CDD" id="cd00448">
    <property type="entry name" value="YjgF_YER057c_UK114_family"/>
    <property type="match status" value="1"/>
</dbReference>
<dbReference type="SUPFAM" id="SSF103473">
    <property type="entry name" value="MFS general substrate transporter"/>
    <property type="match status" value="1"/>
</dbReference>
<evidence type="ECO:0000313" key="2">
    <source>
        <dbReference type="EMBL" id="QSB15184.1"/>
    </source>
</evidence>
<dbReference type="AlphaFoldDB" id="A0A895YBK2"/>
<dbReference type="InterPro" id="IPR035959">
    <property type="entry name" value="RutC-like_sf"/>
</dbReference>
<dbReference type="SUPFAM" id="SSF55298">
    <property type="entry name" value="YjgF-like"/>
    <property type="match status" value="1"/>
</dbReference>
<feature type="compositionally biased region" description="Low complexity" evidence="1">
    <location>
        <begin position="86"/>
        <end position="105"/>
    </location>
</feature>
<organism evidence="2 3">
    <name type="scientific">Natronosporangium hydrolyticum</name>
    <dbReference type="NCBI Taxonomy" id="2811111"/>
    <lineage>
        <taxon>Bacteria</taxon>
        <taxon>Bacillati</taxon>
        <taxon>Actinomycetota</taxon>
        <taxon>Actinomycetes</taxon>
        <taxon>Micromonosporales</taxon>
        <taxon>Micromonosporaceae</taxon>
        <taxon>Natronosporangium</taxon>
    </lineage>
</organism>
<sequence length="272" mass="27939">MADTDERTTDQLRRSPRGGWPAVVAVCAATVDRRLLLAALLGLVTVANLGSALAPHFAVLVTARLLIGVGVGASGQSPVGSRSGWSLPGRSGSPLRSSSAASPSTRSPPPVACGSAARSRSPRSRSSPAPLFPATNRKESTMSVTIVNPAQLHDPTGFGYSHIARSTGTEIALIAGQYAAGPTGELVATDFAGQVAQAFANLATAIAAAGLELSDVAQLRTYIVDHEPAKLAVIVEHVQRLWGDRPPAQTLLGVASLALPGMLFEVDATAVR</sequence>
<dbReference type="Gene3D" id="3.30.1330.40">
    <property type="entry name" value="RutC-like"/>
    <property type="match status" value="1"/>
</dbReference>
<reference evidence="2" key="1">
    <citation type="submission" date="2021-02" db="EMBL/GenBank/DDBJ databases">
        <title>Natrosporangium hydrolyticum gen. nov., sp. nov, a haloalkaliphilic actinobacterium from a soda solonchak soil.</title>
        <authorList>
            <person name="Sorokin D.Y."/>
            <person name="Khijniak T.V."/>
            <person name="Zakharycheva A.P."/>
            <person name="Boueva O.V."/>
            <person name="Ariskina E.V."/>
            <person name="Hahnke R.L."/>
            <person name="Bunk B."/>
            <person name="Sproer C."/>
            <person name="Schumann P."/>
            <person name="Evtushenko L.I."/>
            <person name="Kublanov I.V."/>
        </authorList>
    </citation>
    <scope>NUCLEOTIDE SEQUENCE</scope>
    <source>
        <strain evidence="2">DSM 106523</strain>
    </source>
</reference>
<dbReference type="PANTHER" id="PTHR43857:SF1">
    <property type="entry name" value="YJGH FAMILY PROTEIN"/>
    <property type="match status" value="1"/>
</dbReference>
<protein>
    <recommendedName>
        <fullName evidence="4">RidA family protein</fullName>
    </recommendedName>
</protein>
<gene>
    <name evidence="2" type="ORF">JQS43_02080</name>
</gene>
<proteinExistence type="predicted"/>
<evidence type="ECO:0008006" key="4">
    <source>
        <dbReference type="Google" id="ProtNLM"/>
    </source>
</evidence>
<evidence type="ECO:0000256" key="1">
    <source>
        <dbReference type="SAM" id="MobiDB-lite"/>
    </source>
</evidence>
<dbReference type="KEGG" id="nhy:JQS43_02080"/>
<feature type="compositionally biased region" description="Polar residues" evidence="1">
    <location>
        <begin position="75"/>
        <end position="84"/>
    </location>
</feature>
<dbReference type="InterPro" id="IPR036259">
    <property type="entry name" value="MFS_trans_sf"/>
</dbReference>
<dbReference type="Pfam" id="PF01042">
    <property type="entry name" value="Ribonuc_L-PSP"/>
    <property type="match status" value="1"/>
</dbReference>
<dbReference type="EMBL" id="CP070499">
    <property type="protein sequence ID" value="QSB15184.1"/>
    <property type="molecule type" value="Genomic_DNA"/>
</dbReference>
<dbReference type="PANTHER" id="PTHR43857">
    <property type="entry name" value="BLR7761 PROTEIN"/>
    <property type="match status" value="1"/>
</dbReference>
<dbReference type="Proteomes" id="UP000662857">
    <property type="component" value="Chromosome"/>
</dbReference>
<dbReference type="InterPro" id="IPR006175">
    <property type="entry name" value="YjgF/YER057c/UK114"/>
</dbReference>
<evidence type="ECO:0000313" key="3">
    <source>
        <dbReference type="Proteomes" id="UP000662857"/>
    </source>
</evidence>
<accession>A0A895YBK2</accession>
<feature type="compositionally biased region" description="Low complexity" evidence="1">
    <location>
        <begin position="115"/>
        <end position="129"/>
    </location>
</feature>
<name>A0A895YBK2_9ACTN</name>
<feature type="region of interest" description="Disordered" evidence="1">
    <location>
        <begin position="75"/>
        <end position="135"/>
    </location>
</feature>
<dbReference type="RefSeq" id="WP_239677359.1">
    <property type="nucleotide sequence ID" value="NZ_CP070499.1"/>
</dbReference>
<keyword evidence="3" id="KW-1185">Reference proteome</keyword>